<sequence length="498" mass="52772">MSPTTSASEATPLLPVDAPRPARLAPVRRLQLISYLMVAAMSMPNTSLLYVMRTMSCDAFDADHPFEGKGDRCHAPDVESLAAANTAAMSSVQTIGGILSIFVTQFWIARLGTKTAMFQGSIWSSIRMITHVYAMYIGGATGVRITIAAQLLCILGSPGGFMLATNSALMETVPAAQRTAMFGMLGGAQMAGYGTGLVMGGTLYTYLGLYGPFLTAFVMLVLVVLLGLSIIPYVPPAHKRPGPDGKPAAKPSALNALKMFRPMRDAQGRRSWTLLCLICGVFMASLATGYVPIALQLMGQALFGFEPNMTSAMLLGNMVMRTIFLMFIFPRLIAAGRRWLASKLPVEPIASETASVHSAGESEAEEDASPLERNNAAFDIHFLRLSILVDAVLTGAVSFVRKDWQLFVAAAILPLASGTGPAAKGVVTELVGPEHKQEALSAIALVESMATVSTVGLFGSAYAALAKQGMPQMVFAANAAVAFVAFNILVPVRLRPVA</sequence>
<dbReference type="RefSeq" id="XP_018282888.1">
    <property type="nucleotide sequence ID" value="XM_018421645.1"/>
</dbReference>
<evidence type="ECO:0000256" key="4">
    <source>
        <dbReference type="ARBA" id="ARBA00023136"/>
    </source>
</evidence>
<keyword evidence="4 5" id="KW-0472">Membrane</keyword>
<organism evidence="6 7">
    <name type="scientific">Cutaneotrichosporon oleaginosum</name>
    <dbReference type="NCBI Taxonomy" id="879819"/>
    <lineage>
        <taxon>Eukaryota</taxon>
        <taxon>Fungi</taxon>
        <taxon>Dikarya</taxon>
        <taxon>Basidiomycota</taxon>
        <taxon>Agaricomycotina</taxon>
        <taxon>Tremellomycetes</taxon>
        <taxon>Trichosporonales</taxon>
        <taxon>Trichosporonaceae</taxon>
        <taxon>Cutaneotrichosporon</taxon>
    </lineage>
</organism>
<feature type="transmembrane region" description="Helical" evidence="5">
    <location>
        <begin position="470"/>
        <end position="490"/>
    </location>
</feature>
<gene>
    <name evidence="6" type="ORF">CC85DRAFT_281492</name>
</gene>
<feature type="transmembrane region" description="Helical" evidence="5">
    <location>
        <begin position="181"/>
        <end position="207"/>
    </location>
</feature>
<protein>
    <submittedName>
        <fullName evidence="6">MFS general substrate transporter</fullName>
    </submittedName>
</protein>
<comment type="subcellular location">
    <subcellularLocation>
        <location evidence="1">Membrane</location>
        <topology evidence="1">Multi-pass membrane protein</topology>
    </subcellularLocation>
</comment>
<dbReference type="GO" id="GO:0016020">
    <property type="term" value="C:membrane"/>
    <property type="evidence" value="ECO:0007669"/>
    <property type="project" value="UniProtKB-SubCell"/>
</dbReference>
<dbReference type="EMBL" id="KQ087177">
    <property type="protein sequence ID" value="KLT46397.1"/>
    <property type="molecule type" value="Genomic_DNA"/>
</dbReference>
<reference evidence="6 7" key="1">
    <citation type="submission" date="2015-03" db="EMBL/GenBank/DDBJ databases">
        <title>Genomics and transcriptomics of the oil-accumulating basidiomycete yeast T. oleaginosus allow insights into substrate utilization and the diverse evolutionary trajectories of mating systems in fungi.</title>
        <authorList>
            <consortium name="DOE Joint Genome Institute"/>
            <person name="Kourist R."/>
            <person name="Kracht O."/>
            <person name="Bracharz F."/>
            <person name="Lipzen A."/>
            <person name="Nolan M."/>
            <person name="Ohm R."/>
            <person name="Grigoriev I."/>
            <person name="Sun S."/>
            <person name="Heitman J."/>
            <person name="Bruck T."/>
            <person name="Nowrousian M."/>
        </authorList>
    </citation>
    <scope>NUCLEOTIDE SEQUENCE [LARGE SCALE GENOMIC DNA]</scope>
    <source>
        <strain evidence="6 7">IBC0246</strain>
    </source>
</reference>
<accession>A0A0J0XZD7</accession>
<dbReference type="GO" id="GO:0022857">
    <property type="term" value="F:transmembrane transporter activity"/>
    <property type="evidence" value="ECO:0007669"/>
    <property type="project" value="InterPro"/>
</dbReference>
<evidence type="ECO:0000256" key="2">
    <source>
        <dbReference type="ARBA" id="ARBA00022692"/>
    </source>
</evidence>
<keyword evidence="2 5" id="KW-0812">Transmembrane</keyword>
<feature type="transmembrane region" description="Helical" evidence="5">
    <location>
        <begin position="87"/>
        <end position="108"/>
    </location>
</feature>
<dbReference type="PANTHER" id="PTHR23507:SF13">
    <property type="entry name" value="MFS GENERAL SUBSTRATE TRANSPORTER"/>
    <property type="match status" value="1"/>
</dbReference>
<dbReference type="InterPro" id="IPR011701">
    <property type="entry name" value="MFS"/>
</dbReference>
<feature type="transmembrane region" description="Helical" evidence="5">
    <location>
        <begin position="213"/>
        <end position="234"/>
    </location>
</feature>
<dbReference type="Pfam" id="PF07690">
    <property type="entry name" value="MFS_1"/>
    <property type="match status" value="1"/>
</dbReference>
<feature type="transmembrane region" description="Helical" evidence="5">
    <location>
        <begin position="406"/>
        <end position="427"/>
    </location>
</feature>
<proteinExistence type="predicted"/>
<feature type="transmembrane region" description="Helical" evidence="5">
    <location>
        <begin position="272"/>
        <end position="293"/>
    </location>
</feature>
<feature type="transmembrane region" description="Helical" evidence="5">
    <location>
        <begin position="439"/>
        <end position="464"/>
    </location>
</feature>
<dbReference type="PANTHER" id="PTHR23507">
    <property type="entry name" value="ZGC:174356"/>
    <property type="match status" value="1"/>
</dbReference>
<evidence type="ECO:0000256" key="1">
    <source>
        <dbReference type="ARBA" id="ARBA00004141"/>
    </source>
</evidence>
<dbReference type="SUPFAM" id="SSF103473">
    <property type="entry name" value="MFS general substrate transporter"/>
    <property type="match status" value="1"/>
</dbReference>
<dbReference type="AlphaFoldDB" id="A0A0J0XZD7"/>
<evidence type="ECO:0000313" key="7">
    <source>
        <dbReference type="Proteomes" id="UP000053611"/>
    </source>
</evidence>
<evidence type="ECO:0000256" key="5">
    <source>
        <dbReference type="SAM" id="Phobius"/>
    </source>
</evidence>
<keyword evidence="3 5" id="KW-1133">Transmembrane helix</keyword>
<dbReference type="OrthoDB" id="5204190at2759"/>
<dbReference type="STRING" id="879819.A0A0J0XZD7"/>
<name>A0A0J0XZD7_9TREE</name>
<feature type="transmembrane region" description="Helical" evidence="5">
    <location>
        <begin position="313"/>
        <end position="334"/>
    </location>
</feature>
<feature type="transmembrane region" description="Helical" evidence="5">
    <location>
        <begin position="145"/>
        <end position="169"/>
    </location>
</feature>
<feature type="transmembrane region" description="Helical" evidence="5">
    <location>
        <begin position="32"/>
        <end position="52"/>
    </location>
</feature>
<evidence type="ECO:0000313" key="6">
    <source>
        <dbReference type="EMBL" id="KLT46397.1"/>
    </source>
</evidence>
<dbReference type="GeneID" id="28982248"/>
<dbReference type="Proteomes" id="UP000053611">
    <property type="component" value="Unassembled WGS sequence"/>
</dbReference>
<evidence type="ECO:0000256" key="3">
    <source>
        <dbReference type="ARBA" id="ARBA00022989"/>
    </source>
</evidence>
<keyword evidence="7" id="KW-1185">Reference proteome</keyword>
<dbReference type="Gene3D" id="1.20.1250.20">
    <property type="entry name" value="MFS general substrate transporter like domains"/>
    <property type="match status" value="1"/>
</dbReference>
<feature type="transmembrane region" description="Helical" evidence="5">
    <location>
        <begin position="120"/>
        <end position="139"/>
    </location>
</feature>
<dbReference type="InterPro" id="IPR036259">
    <property type="entry name" value="MFS_trans_sf"/>
</dbReference>